<accession>A0A2X2I5J9</accession>
<dbReference type="EC" id="3.4.-.-" evidence="3"/>
<keyword evidence="1 3" id="KW-0378">Hydrolase</keyword>
<dbReference type="Gene3D" id="3.90.230.10">
    <property type="entry name" value="Creatinase/methionine aminopeptidase superfamily"/>
    <property type="match status" value="1"/>
</dbReference>
<evidence type="ECO:0000256" key="1">
    <source>
        <dbReference type="ARBA" id="ARBA00022801"/>
    </source>
</evidence>
<dbReference type="Proteomes" id="UP000251082">
    <property type="component" value="Unassembled WGS sequence"/>
</dbReference>
<dbReference type="PRINTS" id="PR00599">
    <property type="entry name" value="MAPEPTIDASE"/>
</dbReference>
<organism evidence="3 4">
    <name type="scientific">Shigella dysenteriae</name>
    <dbReference type="NCBI Taxonomy" id="622"/>
    <lineage>
        <taxon>Bacteria</taxon>
        <taxon>Pseudomonadati</taxon>
        <taxon>Pseudomonadota</taxon>
        <taxon>Gammaproteobacteria</taxon>
        <taxon>Enterobacterales</taxon>
        <taxon>Enterobacteriaceae</taxon>
        <taxon>Shigella</taxon>
    </lineage>
</organism>
<evidence type="ECO:0000313" key="3">
    <source>
        <dbReference type="EMBL" id="SPZ77537.1"/>
    </source>
</evidence>
<dbReference type="SUPFAM" id="SSF53092">
    <property type="entry name" value="Creatinase/prolidase N-terminal domain"/>
    <property type="match status" value="1"/>
</dbReference>
<feature type="domain" description="Peptidase M24" evidence="2">
    <location>
        <begin position="84"/>
        <end position="285"/>
    </location>
</feature>
<dbReference type="SUPFAM" id="SSF55920">
    <property type="entry name" value="Creatinase/aminopeptidase"/>
    <property type="match status" value="1"/>
</dbReference>
<dbReference type="EMBL" id="UAUQ01000007">
    <property type="protein sequence ID" value="SPZ77537.1"/>
    <property type="molecule type" value="Genomic_DNA"/>
</dbReference>
<sequence>MTLLASLRDWLKAQQLDAVLLSSRQNKQPHLGISTGSGYVLISRESAHILVDSRYYADVEARTQGYQLHLLDATHTLTTIGRQIIADRGAEHIRRFIQAGMSEREIAAELEWFMRQQGAEKASFDTIVASGWSGALPHGKASDKIVAAGEFVTLDFGALYQGYCSDMTRTLLVNGDGVSAESHPLFNVYQIVLQAQLAAISAIRPGVRCQQVDEAARRVITEAGFSHYFGHNTGHAIGIEVHEDPRFSPRDTTTLQPGMLLTVEPGIYLLGQGGVRIEDVVLVTPQGAEVLYAMPKTVLLTGEA</sequence>
<reference evidence="3 4" key="1">
    <citation type="submission" date="2018-06" db="EMBL/GenBank/DDBJ databases">
        <authorList>
            <consortium name="Pathogen Informatics"/>
            <person name="Doyle S."/>
        </authorList>
    </citation>
    <scope>NUCLEOTIDE SEQUENCE [LARGE SCALE GENOMIC DNA]</scope>
    <source>
        <strain evidence="3 4">NCTC4837</strain>
    </source>
</reference>
<dbReference type="CDD" id="cd01092">
    <property type="entry name" value="APP-like"/>
    <property type="match status" value="1"/>
</dbReference>
<gene>
    <name evidence="3" type="ORF">NCTC4837_02264</name>
</gene>
<dbReference type="FunFam" id="3.90.230.10:FF:000014">
    <property type="entry name" value="Aminopeptidase P family protein"/>
    <property type="match status" value="1"/>
</dbReference>
<evidence type="ECO:0000259" key="2">
    <source>
        <dbReference type="Pfam" id="PF00557"/>
    </source>
</evidence>
<dbReference type="InterPro" id="IPR036005">
    <property type="entry name" value="Creatinase/aminopeptidase-like"/>
</dbReference>
<dbReference type="InterPro" id="IPR029149">
    <property type="entry name" value="Creatin/AminoP/Spt16_N"/>
</dbReference>
<proteinExistence type="predicted"/>
<dbReference type="PANTHER" id="PTHR46112:SF3">
    <property type="entry name" value="AMINOPEPTIDASE YPDF"/>
    <property type="match status" value="1"/>
</dbReference>
<dbReference type="GO" id="GO:0004177">
    <property type="term" value="F:aminopeptidase activity"/>
    <property type="evidence" value="ECO:0007669"/>
    <property type="project" value="UniProtKB-ARBA"/>
</dbReference>
<dbReference type="InterPro" id="IPR000994">
    <property type="entry name" value="Pept_M24"/>
</dbReference>
<name>A0A2X2I5J9_SHIDY</name>
<dbReference type="Pfam" id="PF00557">
    <property type="entry name" value="Peptidase_M24"/>
    <property type="match status" value="1"/>
</dbReference>
<protein>
    <submittedName>
        <fullName evidence="3">Peptidase</fullName>
        <ecNumber evidence="3">3.4.-.-</ecNumber>
    </submittedName>
</protein>
<evidence type="ECO:0000313" key="4">
    <source>
        <dbReference type="Proteomes" id="UP000251082"/>
    </source>
</evidence>
<dbReference type="AlphaFoldDB" id="A0A2X2I5J9"/>
<dbReference type="InterPro" id="IPR050659">
    <property type="entry name" value="Peptidase_M24B"/>
</dbReference>
<dbReference type="RefSeq" id="WP_134801665.1">
    <property type="nucleotide sequence ID" value="NZ_CP026774.1"/>
</dbReference>
<dbReference type="PANTHER" id="PTHR46112">
    <property type="entry name" value="AMINOPEPTIDASE"/>
    <property type="match status" value="1"/>
</dbReference>
<dbReference type="GO" id="GO:0008235">
    <property type="term" value="F:metalloexopeptidase activity"/>
    <property type="evidence" value="ECO:0007669"/>
    <property type="project" value="UniProtKB-ARBA"/>
</dbReference>
<dbReference type="InterPro" id="IPR001714">
    <property type="entry name" value="Pept_M24_MAP"/>
</dbReference>
<dbReference type="NCBIfam" id="NF007310">
    <property type="entry name" value="PRK09795.1"/>
    <property type="match status" value="1"/>
</dbReference>